<dbReference type="Proteomes" id="UP000253729">
    <property type="component" value="Unassembled WGS sequence"/>
</dbReference>
<proteinExistence type="predicted"/>
<evidence type="ECO:0000313" key="1">
    <source>
        <dbReference type="EMBL" id="RDH26740.1"/>
    </source>
</evidence>
<protein>
    <submittedName>
        <fullName evidence="1">Uncharacterized protein</fullName>
    </submittedName>
</protein>
<gene>
    <name evidence="1" type="ORF">BDQ94DRAFT_131111</name>
</gene>
<reference evidence="1 2" key="1">
    <citation type="submission" date="2018-07" db="EMBL/GenBank/DDBJ databases">
        <title>The genomes of Aspergillus section Nigri reveals drivers in fungal speciation.</title>
        <authorList>
            <consortium name="DOE Joint Genome Institute"/>
            <person name="Vesth T.C."/>
            <person name="Nybo J."/>
            <person name="Theobald S."/>
            <person name="Brandl J."/>
            <person name="Frisvad J.C."/>
            <person name="Nielsen K.F."/>
            <person name="Lyhne E.K."/>
            <person name="Kogle M.E."/>
            <person name="Kuo A."/>
            <person name="Riley R."/>
            <person name="Clum A."/>
            <person name="Nolan M."/>
            <person name="Lipzen A."/>
            <person name="Salamov A."/>
            <person name="Henrissat B."/>
            <person name="Wiebenga A."/>
            <person name="De vries R.P."/>
            <person name="Grigoriev I.V."/>
            <person name="Mortensen U.H."/>
            <person name="Andersen M.R."/>
            <person name="Baker S.E."/>
        </authorList>
    </citation>
    <scope>NUCLEOTIDE SEQUENCE [LARGE SCALE GENOMIC DNA]</scope>
    <source>
        <strain evidence="1 2">CBS 139.54b</strain>
    </source>
</reference>
<sequence>MAPTTVRKMDIDSEGQKSLESLQRDIKHAVIKKTENGNVQYSNRSLDATVAPLLKSLHLDHLAYAAWKIVKTITIENETGPEYIIPVETVQGDPIISIPTKDENCPEGIFTPSESLRPGSYVYHDGTVRLTAGLICLFVGKPQLKLTA</sequence>
<accession>A0A3F3PIH2</accession>
<name>A0A3F3PIH2_9EURO</name>
<dbReference type="RefSeq" id="XP_026619762.1">
    <property type="nucleotide sequence ID" value="XM_026763958.1"/>
</dbReference>
<dbReference type="GeneID" id="38132314"/>
<dbReference type="AlphaFoldDB" id="A0A3F3PIH2"/>
<evidence type="ECO:0000313" key="2">
    <source>
        <dbReference type="Proteomes" id="UP000253729"/>
    </source>
</evidence>
<dbReference type="EMBL" id="KZ852121">
    <property type="protein sequence ID" value="RDH26740.1"/>
    <property type="molecule type" value="Genomic_DNA"/>
</dbReference>
<keyword evidence="2" id="KW-1185">Reference proteome</keyword>
<organism evidence="1 2">
    <name type="scientific">Aspergillus welwitschiae</name>
    <dbReference type="NCBI Taxonomy" id="1341132"/>
    <lineage>
        <taxon>Eukaryota</taxon>
        <taxon>Fungi</taxon>
        <taxon>Dikarya</taxon>
        <taxon>Ascomycota</taxon>
        <taxon>Pezizomycotina</taxon>
        <taxon>Eurotiomycetes</taxon>
        <taxon>Eurotiomycetidae</taxon>
        <taxon>Eurotiales</taxon>
        <taxon>Aspergillaceae</taxon>
        <taxon>Aspergillus</taxon>
        <taxon>Aspergillus subgen. Circumdati</taxon>
    </lineage>
</organism>